<keyword evidence="1" id="KW-1133">Transmembrane helix</keyword>
<keyword evidence="1" id="KW-0472">Membrane</keyword>
<name>A0A402AF93_9CHLR</name>
<keyword evidence="1" id="KW-0812">Transmembrane</keyword>
<organism evidence="2 3">
    <name type="scientific">Dictyobacter kobayashii</name>
    <dbReference type="NCBI Taxonomy" id="2014872"/>
    <lineage>
        <taxon>Bacteria</taxon>
        <taxon>Bacillati</taxon>
        <taxon>Chloroflexota</taxon>
        <taxon>Ktedonobacteria</taxon>
        <taxon>Ktedonobacterales</taxon>
        <taxon>Dictyobacteraceae</taxon>
        <taxon>Dictyobacter</taxon>
    </lineage>
</organism>
<accession>A0A402AF93</accession>
<dbReference type="EMBL" id="BIFS01000001">
    <property type="protein sequence ID" value="GCE17769.1"/>
    <property type="molecule type" value="Genomic_DNA"/>
</dbReference>
<dbReference type="Proteomes" id="UP000287188">
    <property type="component" value="Unassembled WGS sequence"/>
</dbReference>
<feature type="transmembrane region" description="Helical" evidence="1">
    <location>
        <begin position="20"/>
        <end position="39"/>
    </location>
</feature>
<comment type="caution">
    <text evidence="2">The sequence shown here is derived from an EMBL/GenBank/DDBJ whole genome shotgun (WGS) entry which is preliminary data.</text>
</comment>
<sequence length="48" mass="5302">MVTDASDTNVKNSSFTKKYGNVITVALWVAALSSHAILIPKLVREFKH</sequence>
<protein>
    <submittedName>
        <fullName evidence="2">Uncharacterized protein</fullName>
    </submittedName>
</protein>
<evidence type="ECO:0000256" key="1">
    <source>
        <dbReference type="SAM" id="Phobius"/>
    </source>
</evidence>
<proteinExistence type="predicted"/>
<keyword evidence="3" id="KW-1185">Reference proteome</keyword>
<evidence type="ECO:0000313" key="3">
    <source>
        <dbReference type="Proteomes" id="UP000287188"/>
    </source>
</evidence>
<dbReference type="AlphaFoldDB" id="A0A402AF93"/>
<evidence type="ECO:0000313" key="2">
    <source>
        <dbReference type="EMBL" id="GCE17769.1"/>
    </source>
</evidence>
<gene>
    <name evidence="2" type="ORF">KDK_15690</name>
</gene>
<reference evidence="3" key="1">
    <citation type="submission" date="2018-12" db="EMBL/GenBank/DDBJ databases">
        <title>Tengunoibacter tsumagoiensis gen. nov., sp. nov., Dictyobacter kobayashii sp. nov., D. alpinus sp. nov., and D. joshuensis sp. nov. and description of Dictyobacteraceae fam. nov. within the order Ktedonobacterales isolated from Tengu-no-mugimeshi.</title>
        <authorList>
            <person name="Wang C.M."/>
            <person name="Zheng Y."/>
            <person name="Sakai Y."/>
            <person name="Toyoda A."/>
            <person name="Minakuchi Y."/>
            <person name="Abe K."/>
            <person name="Yokota A."/>
            <person name="Yabe S."/>
        </authorList>
    </citation>
    <scope>NUCLEOTIDE SEQUENCE [LARGE SCALE GENOMIC DNA]</scope>
    <source>
        <strain evidence="3">Uno11</strain>
    </source>
</reference>